<dbReference type="STRING" id="51511.ENSCSAVP00000017146"/>
<keyword evidence="2" id="KW-0964">Secreted</keyword>
<evidence type="ECO:0000259" key="5">
    <source>
        <dbReference type="Pfam" id="PF25106"/>
    </source>
</evidence>
<evidence type="ECO:0000256" key="4">
    <source>
        <dbReference type="SAM" id="SignalP"/>
    </source>
</evidence>
<accession>H2ZHT0</accession>
<dbReference type="Pfam" id="PF25106">
    <property type="entry name" value="VWA_4"/>
    <property type="match status" value="1"/>
</dbReference>
<dbReference type="AlphaFoldDB" id="H2ZHT0"/>
<name>H2ZHT0_CIOSA</name>
<feature type="chain" id="PRO_5003578521" description="Hemicentin-1-like von Willebrand factor A domain-containing protein" evidence="4">
    <location>
        <begin position="23"/>
        <end position="446"/>
    </location>
</feature>
<dbReference type="Proteomes" id="UP000007875">
    <property type="component" value="Unassembled WGS sequence"/>
</dbReference>
<feature type="domain" description="Hemicentin-1-like von Willebrand factor A" evidence="5">
    <location>
        <begin position="201"/>
        <end position="378"/>
    </location>
</feature>
<feature type="signal peptide" evidence="4">
    <location>
        <begin position="1"/>
        <end position="22"/>
    </location>
</feature>
<dbReference type="InterPro" id="IPR036465">
    <property type="entry name" value="vWFA_dom_sf"/>
</dbReference>
<dbReference type="HOGENOM" id="CLU_614755_0_0_1"/>
<reference evidence="6" key="2">
    <citation type="submission" date="2025-08" db="UniProtKB">
        <authorList>
            <consortium name="Ensembl"/>
        </authorList>
    </citation>
    <scope>IDENTIFICATION</scope>
</reference>
<dbReference type="PANTHER" id="PTHR14905">
    <property type="entry name" value="NG37"/>
    <property type="match status" value="1"/>
</dbReference>
<dbReference type="InterPro" id="IPR052577">
    <property type="entry name" value="VWA7"/>
</dbReference>
<protein>
    <recommendedName>
        <fullName evidence="5">Hemicentin-1-like von Willebrand factor A domain-containing protein</fullName>
    </recommendedName>
</protein>
<dbReference type="SUPFAM" id="SSF53300">
    <property type="entry name" value="vWA-like"/>
    <property type="match status" value="1"/>
</dbReference>
<evidence type="ECO:0000256" key="2">
    <source>
        <dbReference type="ARBA" id="ARBA00022525"/>
    </source>
</evidence>
<dbReference type="eggNOG" id="KOG4475">
    <property type="taxonomic scope" value="Eukaryota"/>
</dbReference>
<reference evidence="7" key="1">
    <citation type="submission" date="2003-08" db="EMBL/GenBank/DDBJ databases">
        <authorList>
            <person name="Birren B."/>
            <person name="Nusbaum C."/>
            <person name="Abebe A."/>
            <person name="Abouelleil A."/>
            <person name="Adekoya E."/>
            <person name="Ait-zahra M."/>
            <person name="Allen N."/>
            <person name="Allen T."/>
            <person name="An P."/>
            <person name="Anderson M."/>
            <person name="Anderson S."/>
            <person name="Arachchi H."/>
            <person name="Armbruster J."/>
            <person name="Bachantsang P."/>
            <person name="Baldwin J."/>
            <person name="Barry A."/>
            <person name="Bayul T."/>
            <person name="Blitshsteyn B."/>
            <person name="Bloom T."/>
            <person name="Blye J."/>
            <person name="Boguslavskiy L."/>
            <person name="Borowsky M."/>
            <person name="Boukhgalter B."/>
            <person name="Brunache A."/>
            <person name="Butler J."/>
            <person name="Calixte N."/>
            <person name="Calvo S."/>
            <person name="Camarata J."/>
            <person name="Campo K."/>
            <person name="Chang J."/>
            <person name="Cheshatsang Y."/>
            <person name="Citroen M."/>
            <person name="Collymore A."/>
            <person name="Considine T."/>
            <person name="Cook A."/>
            <person name="Cooke P."/>
            <person name="Corum B."/>
            <person name="Cuomo C."/>
            <person name="David R."/>
            <person name="Dawoe T."/>
            <person name="Degray S."/>
            <person name="Dodge S."/>
            <person name="Dooley K."/>
            <person name="Dorje P."/>
            <person name="Dorjee K."/>
            <person name="Dorris L."/>
            <person name="Duffey N."/>
            <person name="Dupes A."/>
            <person name="Elkins T."/>
            <person name="Engels R."/>
            <person name="Erickson J."/>
            <person name="Farina A."/>
            <person name="Faro S."/>
            <person name="Ferreira P."/>
            <person name="Fischer H."/>
            <person name="Fitzgerald M."/>
            <person name="Foley K."/>
            <person name="Gage D."/>
            <person name="Galagan J."/>
            <person name="Gearin G."/>
            <person name="Gnerre S."/>
            <person name="Gnirke A."/>
            <person name="Goyette A."/>
            <person name="Graham J."/>
            <person name="Grandbois E."/>
            <person name="Gyaltsen K."/>
            <person name="Hafez N."/>
            <person name="Hagopian D."/>
            <person name="Hagos B."/>
            <person name="Hall J."/>
            <person name="Hatcher B."/>
            <person name="Heller A."/>
            <person name="Higgins H."/>
            <person name="Honan T."/>
            <person name="Horn A."/>
            <person name="Houde N."/>
            <person name="Hughes L."/>
            <person name="Hulme W."/>
            <person name="Husby E."/>
            <person name="Iliev I."/>
            <person name="Jaffe D."/>
            <person name="Jones C."/>
            <person name="Kamal M."/>
            <person name="Kamat A."/>
            <person name="Kamvysselis M."/>
            <person name="Karlsson E."/>
            <person name="Kells C."/>
            <person name="Kieu A."/>
            <person name="Kisner P."/>
            <person name="Kodira C."/>
            <person name="Kulbokas E."/>
            <person name="Labutti K."/>
            <person name="Lama D."/>
            <person name="Landers T."/>
            <person name="Leger J."/>
            <person name="Levine S."/>
            <person name="Lewis D."/>
            <person name="Lewis T."/>
            <person name="Lindblad-toh K."/>
            <person name="Liu X."/>
            <person name="Lokyitsang T."/>
            <person name="Lokyitsang Y."/>
            <person name="Lucien O."/>
            <person name="Lui A."/>
            <person name="Ma L.J."/>
            <person name="Mabbitt R."/>
            <person name="Macdonald J."/>
            <person name="Maclean C."/>
            <person name="Major J."/>
            <person name="Manning J."/>
            <person name="Marabella R."/>
            <person name="Maru K."/>
            <person name="Matthews C."/>
            <person name="Mauceli E."/>
            <person name="Mccarthy M."/>
            <person name="Mcdonough S."/>
            <person name="Mcghee T."/>
            <person name="Meldrim J."/>
            <person name="Meneus L."/>
            <person name="Mesirov J."/>
            <person name="Mihalev A."/>
            <person name="Mihova T."/>
            <person name="Mikkelsen T."/>
            <person name="Mlenga V."/>
            <person name="Moru K."/>
            <person name="Mozes J."/>
            <person name="Mulrain L."/>
            <person name="Munson G."/>
            <person name="Naylor J."/>
            <person name="Newes C."/>
            <person name="Nguyen C."/>
            <person name="Nguyen N."/>
            <person name="Nguyen T."/>
            <person name="Nicol R."/>
            <person name="Nielsen C."/>
            <person name="Nizzari M."/>
            <person name="Norbu C."/>
            <person name="Norbu N."/>
            <person name="O'donnell P."/>
            <person name="Okoawo O."/>
            <person name="O'leary S."/>
            <person name="Omotosho B."/>
            <person name="O'neill K."/>
            <person name="Osman S."/>
            <person name="Parker S."/>
            <person name="Perrin D."/>
            <person name="Phunkhang P."/>
            <person name="Piqani B."/>
            <person name="Purcell S."/>
            <person name="Rachupka T."/>
            <person name="Ramasamy U."/>
            <person name="Rameau R."/>
            <person name="Ray V."/>
            <person name="Raymond C."/>
            <person name="Retta R."/>
            <person name="Richardson S."/>
            <person name="Rise C."/>
            <person name="Rodriguez J."/>
            <person name="Rogers J."/>
            <person name="Rogov P."/>
            <person name="Rutman M."/>
            <person name="Schupbach R."/>
            <person name="Seaman C."/>
            <person name="Settipalli S."/>
            <person name="Sharpe T."/>
            <person name="Sheridan J."/>
            <person name="Sherpa N."/>
            <person name="Shi J."/>
            <person name="Smirnov S."/>
            <person name="Smith C."/>
            <person name="Sougnez C."/>
            <person name="Spencer B."/>
            <person name="Stalker J."/>
            <person name="Stange-thomann N."/>
            <person name="Stavropoulos S."/>
            <person name="Stetson K."/>
            <person name="Stone C."/>
            <person name="Stone S."/>
            <person name="Stubbs M."/>
            <person name="Talamas J."/>
            <person name="Tchuinga P."/>
            <person name="Tenzing P."/>
            <person name="Tesfaye S."/>
            <person name="Theodore J."/>
            <person name="Thoulutsang Y."/>
            <person name="Topham K."/>
            <person name="Towey S."/>
            <person name="Tsamla T."/>
            <person name="Tsomo N."/>
            <person name="Vallee D."/>
            <person name="Vassiliev H."/>
            <person name="Venkataraman V."/>
            <person name="Vinson J."/>
            <person name="Vo A."/>
            <person name="Wade C."/>
            <person name="Wang S."/>
            <person name="Wangchuk T."/>
            <person name="Wangdi T."/>
            <person name="Whittaker C."/>
            <person name="Wilkinson J."/>
            <person name="Wu Y."/>
            <person name="Wyman D."/>
            <person name="Yadav S."/>
            <person name="Yang S."/>
            <person name="Yang X."/>
            <person name="Yeager S."/>
            <person name="Yee E."/>
            <person name="Young G."/>
            <person name="Zainoun J."/>
            <person name="Zembeck L."/>
            <person name="Zimmer A."/>
            <person name="Zody M."/>
            <person name="Lander E."/>
        </authorList>
    </citation>
    <scope>NUCLEOTIDE SEQUENCE [LARGE SCALE GENOMIC DNA]</scope>
</reference>
<sequence>MASIHLMHRLLGLFTLVSLSVSVIPPQNAVGDCEPFLDVLTRVMVNAGASYFADNPRSNNDSFDPNQVFPPTPIQLFKAYYGAGATPRRFKHSILRIFFADPGIRGAEKADRDFIILRENIYKYVMAQSNDLAREKFGVLIYQAIDKLIPNAPLWLGSRCLAEDHVGSAEKIIFIELERIRNQIGEFKYGNFIDVGSGTTLAFAIDDTGSMANEIIGAKRRAKMIIRERQGSLDQPRDFVLVPFNDPTVGPITVTSNANTFTTAIDRLYAHGGGDAPELALRGILLAVENSREGSTVFVITDIDAKDIELQDVLVAQAQQKKIKITFLLTNRVQTTMCRSHDGSPTSLRRCTTESFKKGMELYQYLANSTGGDLLIVSKSDFFSATQVIDRTVRQGVVDIALKVVSGGSQTFRVKIDSSVREVFFQNTGNCNNFQVSHEGRNLVLE</sequence>
<dbReference type="InParanoid" id="H2ZHT0"/>
<keyword evidence="3 4" id="KW-0732">Signal</keyword>
<dbReference type="Ensembl" id="ENSCSAVT00000017332.1">
    <property type="protein sequence ID" value="ENSCSAVP00000017146.1"/>
    <property type="gene ID" value="ENSCSAVG00000010091.1"/>
</dbReference>
<dbReference type="GeneTree" id="ENSGT00390000011517"/>
<dbReference type="Gene3D" id="3.40.50.410">
    <property type="entry name" value="von Willebrand factor, type A domain"/>
    <property type="match status" value="1"/>
</dbReference>
<keyword evidence="7" id="KW-1185">Reference proteome</keyword>
<comment type="subcellular location">
    <subcellularLocation>
        <location evidence="1">Secreted</location>
    </subcellularLocation>
</comment>
<organism evidence="6 7">
    <name type="scientific">Ciona savignyi</name>
    <name type="common">Pacific transparent sea squirt</name>
    <dbReference type="NCBI Taxonomy" id="51511"/>
    <lineage>
        <taxon>Eukaryota</taxon>
        <taxon>Metazoa</taxon>
        <taxon>Chordata</taxon>
        <taxon>Tunicata</taxon>
        <taxon>Ascidiacea</taxon>
        <taxon>Phlebobranchia</taxon>
        <taxon>Cionidae</taxon>
        <taxon>Ciona</taxon>
    </lineage>
</organism>
<evidence type="ECO:0000313" key="7">
    <source>
        <dbReference type="Proteomes" id="UP000007875"/>
    </source>
</evidence>
<evidence type="ECO:0000256" key="1">
    <source>
        <dbReference type="ARBA" id="ARBA00004613"/>
    </source>
</evidence>
<reference evidence="6" key="3">
    <citation type="submission" date="2025-09" db="UniProtKB">
        <authorList>
            <consortium name="Ensembl"/>
        </authorList>
    </citation>
    <scope>IDENTIFICATION</scope>
</reference>
<proteinExistence type="predicted"/>
<evidence type="ECO:0000313" key="6">
    <source>
        <dbReference type="Ensembl" id="ENSCSAVP00000017146.1"/>
    </source>
</evidence>
<evidence type="ECO:0000256" key="3">
    <source>
        <dbReference type="ARBA" id="ARBA00022729"/>
    </source>
</evidence>
<dbReference type="PANTHER" id="PTHR14905:SF7">
    <property type="entry name" value="VON WILLEBRAND FACTOR A DOMAIN-CONTAINING PROTEIN 7"/>
    <property type="match status" value="1"/>
</dbReference>
<dbReference type="InterPro" id="IPR056861">
    <property type="entry name" value="HMCN1-like_VWA"/>
</dbReference>